<keyword evidence="1" id="KW-0472">Membrane</keyword>
<reference evidence="2 3" key="1">
    <citation type="journal article" date="2016" name="Nat. Commun.">
        <title>Thousands of microbial genomes shed light on interconnected biogeochemical processes in an aquifer system.</title>
        <authorList>
            <person name="Anantharaman K."/>
            <person name="Brown C.T."/>
            <person name="Hug L.A."/>
            <person name="Sharon I."/>
            <person name="Castelle C.J."/>
            <person name="Probst A.J."/>
            <person name="Thomas B.C."/>
            <person name="Singh A."/>
            <person name="Wilkins M.J."/>
            <person name="Karaoz U."/>
            <person name="Brodie E.L."/>
            <person name="Williams K.H."/>
            <person name="Hubbard S.S."/>
            <person name="Banfield J.F."/>
        </authorList>
    </citation>
    <scope>NUCLEOTIDE SEQUENCE [LARGE SCALE GENOMIC DNA]</scope>
</reference>
<sequence>MLRILRSILKEKKYAIIAIVSALVTGIISYYLTVVNVYQKSIFVYADMNGTLFTVTSLFLGTIIIILVGFYLALVIFRRDIIKIKDIRSKTVGLGGVIGGALASGCPSCGAPLLGLVGFPLALFSLPFQGLELKALSIIFLLLAIYLISKNIKTNLICELKDKL</sequence>
<feature type="transmembrane region" description="Helical" evidence="1">
    <location>
        <begin position="131"/>
        <end position="148"/>
    </location>
</feature>
<dbReference type="EMBL" id="MHIH01000020">
    <property type="protein sequence ID" value="OGY47715.1"/>
    <property type="molecule type" value="Genomic_DNA"/>
</dbReference>
<name>A0A1G1Y5U9_9BACT</name>
<feature type="transmembrane region" description="Helical" evidence="1">
    <location>
        <begin position="12"/>
        <end position="32"/>
    </location>
</feature>
<keyword evidence="1" id="KW-0812">Transmembrane</keyword>
<accession>A0A1G1Y5U9</accession>
<dbReference type="AlphaFoldDB" id="A0A1G1Y5U9"/>
<keyword evidence="1" id="KW-1133">Transmembrane helix</keyword>
<evidence type="ECO:0000313" key="3">
    <source>
        <dbReference type="Proteomes" id="UP000178747"/>
    </source>
</evidence>
<evidence type="ECO:0000256" key="1">
    <source>
        <dbReference type="SAM" id="Phobius"/>
    </source>
</evidence>
<evidence type="ECO:0000313" key="2">
    <source>
        <dbReference type="EMBL" id="OGY47715.1"/>
    </source>
</evidence>
<comment type="caution">
    <text evidence="2">The sequence shown here is derived from an EMBL/GenBank/DDBJ whole genome shotgun (WGS) entry which is preliminary data.</text>
</comment>
<feature type="transmembrane region" description="Helical" evidence="1">
    <location>
        <begin position="52"/>
        <end position="77"/>
    </location>
</feature>
<gene>
    <name evidence="2" type="ORF">A3J62_03995</name>
</gene>
<organism evidence="2 3">
    <name type="scientific">Candidatus Buchananbacteria bacterium RIFCSPHIGHO2_02_FULL_38_8</name>
    <dbReference type="NCBI Taxonomy" id="1797538"/>
    <lineage>
        <taxon>Bacteria</taxon>
        <taxon>Candidatus Buchananiibacteriota</taxon>
    </lineage>
</organism>
<proteinExistence type="predicted"/>
<protein>
    <submittedName>
        <fullName evidence="2">Uncharacterized protein</fullName>
    </submittedName>
</protein>
<feature type="transmembrane region" description="Helical" evidence="1">
    <location>
        <begin position="97"/>
        <end position="119"/>
    </location>
</feature>
<dbReference type="Proteomes" id="UP000178747">
    <property type="component" value="Unassembled WGS sequence"/>
</dbReference>